<sequence>MESSKTPNPISTLRVGTAFDAHRIEPGKPCWIAGLIFEGVDGCEGHSDGDVVSHAIVDAVLSATGLGDLGSFVGVDRPEYEGVTGVQLLTELRELVAANGYTVLNASAQLIGQTPKMGPVREEAERVLSEALGAPVSVSATTTDGMGFTGSGEGRAAVATALVDKR</sequence>
<dbReference type="AlphaFoldDB" id="A0A2N6T6S3"/>
<feature type="site" description="Transition state stabilizer" evidence="8">
    <location>
        <position position="142"/>
    </location>
</feature>
<dbReference type="Pfam" id="PF02542">
    <property type="entry name" value="YgbB"/>
    <property type="match status" value="1"/>
</dbReference>
<dbReference type="InterPro" id="IPR003526">
    <property type="entry name" value="MECDP_synthase"/>
</dbReference>
<keyword evidence="7 8" id="KW-0456">Lyase</keyword>
<dbReference type="CDD" id="cd00554">
    <property type="entry name" value="MECDP_synthase"/>
    <property type="match status" value="1"/>
</dbReference>
<dbReference type="PANTHER" id="PTHR43181:SF1">
    <property type="entry name" value="2-C-METHYL-D-ERYTHRITOL 2,4-CYCLODIPHOSPHATE SYNTHASE, CHLOROPLASTIC"/>
    <property type="match status" value="1"/>
</dbReference>
<gene>
    <name evidence="8" type="primary">ispF</name>
    <name evidence="11" type="ORF">CJ203_03160</name>
</gene>
<dbReference type="InterPro" id="IPR036571">
    <property type="entry name" value="MECDP_synthase_sf"/>
</dbReference>
<comment type="caution">
    <text evidence="11">The sequence shown here is derived from an EMBL/GenBank/DDBJ whole genome shotgun (WGS) entry which is preliminary data.</text>
</comment>
<feature type="binding site" evidence="8">
    <location>
        <begin position="68"/>
        <end position="70"/>
    </location>
    <ligand>
        <name>4-CDP-2-C-methyl-D-erythritol 2-phosphate</name>
        <dbReference type="ChEBI" id="CHEBI:57919"/>
    </ligand>
</feature>
<feature type="binding site" evidence="8">
    <location>
        <begin position="20"/>
        <end position="22"/>
    </location>
    <ligand>
        <name>4-CDP-2-C-methyl-D-erythritol 2-phosphate</name>
        <dbReference type="ChEBI" id="CHEBI:57919"/>
    </ligand>
</feature>
<evidence type="ECO:0000256" key="3">
    <source>
        <dbReference type="ARBA" id="ARBA00008480"/>
    </source>
</evidence>
<keyword evidence="5 8" id="KW-0479">Metal-binding</keyword>
<dbReference type="FunFam" id="3.30.1330.50:FF:000003">
    <property type="entry name" value="2-C-methyl-D-erythritol 2,4-cyclodiphosphate synthase"/>
    <property type="match status" value="1"/>
</dbReference>
<feature type="binding site" evidence="8">
    <location>
        <position position="54"/>
    </location>
    <ligand>
        <name>a divalent metal cation</name>
        <dbReference type="ChEBI" id="CHEBI:60240"/>
    </ligand>
</feature>
<organism evidence="11 12">
    <name type="scientific">Corynebacterium tuscaniense</name>
    <dbReference type="NCBI Taxonomy" id="302449"/>
    <lineage>
        <taxon>Bacteria</taxon>
        <taxon>Bacillati</taxon>
        <taxon>Actinomycetota</taxon>
        <taxon>Actinomycetes</taxon>
        <taxon>Mycobacteriales</taxon>
        <taxon>Corynebacteriaceae</taxon>
        <taxon>Corynebacterium</taxon>
    </lineage>
</organism>
<dbReference type="GO" id="GO:0019288">
    <property type="term" value="P:isopentenyl diphosphate biosynthetic process, methylerythritol 4-phosphate pathway"/>
    <property type="evidence" value="ECO:0007669"/>
    <property type="project" value="UniProtKB-UniRule"/>
</dbReference>
<dbReference type="PROSITE" id="PS01350">
    <property type="entry name" value="ISPF"/>
    <property type="match status" value="1"/>
</dbReference>
<evidence type="ECO:0000259" key="10">
    <source>
        <dbReference type="Pfam" id="PF02542"/>
    </source>
</evidence>
<comment type="pathway">
    <text evidence="2 8">Isoprenoid biosynthesis; isopentenyl diphosphate biosynthesis via DXP pathway; isopentenyl diphosphate from 1-deoxy-D-xylulose 5-phosphate: step 4/6.</text>
</comment>
<proteinExistence type="inferred from homology"/>
<feature type="site" description="Transition state stabilizer" evidence="8">
    <location>
        <position position="46"/>
    </location>
</feature>
<evidence type="ECO:0000313" key="12">
    <source>
        <dbReference type="Proteomes" id="UP000235836"/>
    </source>
</evidence>
<comment type="catalytic activity">
    <reaction evidence="1 8 9">
        <text>4-CDP-2-C-methyl-D-erythritol 2-phosphate = 2-C-methyl-D-erythritol 2,4-cyclic diphosphate + CMP</text>
        <dbReference type="Rhea" id="RHEA:23864"/>
        <dbReference type="ChEBI" id="CHEBI:57919"/>
        <dbReference type="ChEBI" id="CHEBI:58483"/>
        <dbReference type="ChEBI" id="CHEBI:60377"/>
        <dbReference type="EC" id="4.6.1.12"/>
    </reaction>
</comment>
<dbReference type="EC" id="4.6.1.12" evidence="4 8"/>
<comment type="caution">
    <text evidence="8">Lacks conserved residue(s) required for the propagation of feature annotation.</text>
</comment>
<dbReference type="GO" id="GO:0008685">
    <property type="term" value="F:2-C-methyl-D-erythritol 2,4-cyclodiphosphate synthase activity"/>
    <property type="evidence" value="ECO:0007669"/>
    <property type="project" value="UniProtKB-UniRule"/>
</dbReference>
<reference evidence="11 12" key="1">
    <citation type="submission" date="2017-09" db="EMBL/GenBank/DDBJ databases">
        <title>Bacterial strain isolated from the female urinary microbiota.</title>
        <authorList>
            <person name="Thomas-White K."/>
            <person name="Kumar N."/>
            <person name="Forster S."/>
            <person name="Putonti C."/>
            <person name="Lawley T."/>
            <person name="Wolfe A.J."/>
        </authorList>
    </citation>
    <scope>NUCLEOTIDE SEQUENCE [LARGE SCALE GENOMIC DNA]</scope>
    <source>
        <strain evidence="11 12">UMB0792</strain>
    </source>
</reference>
<evidence type="ECO:0000256" key="7">
    <source>
        <dbReference type="ARBA" id="ARBA00023239"/>
    </source>
</evidence>
<dbReference type="InterPro" id="IPR020555">
    <property type="entry name" value="MECDP_synthase_CS"/>
</dbReference>
<comment type="cofactor">
    <cofactor evidence="8">
        <name>a divalent metal cation</name>
        <dbReference type="ChEBI" id="CHEBI:60240"/>
    </cofactor>
    <text evidence="8">Binds 1 divalent metal cation per subunit.</text>
</comment>
<comment type="subunit">
    <text evidence="8">Homotrimer.</text>
</comment>
<evidence type="ECO:0000256" key="5">
    <source>
        <dbReference type="ARBA" id="ARBA00022723"/>
    </source>
</evidence>
<evidence type="ECO:0000256" key="2">
    <source>
        <dbReference type="ARBA" id="ARBA00004709"/>
    </source>
</evidence>
<comment type="similarity">
    <text evidence="3 8 9">Belongs to the IspF family.</text>
</comment>
<dbReference type="UniPathway" id="UPA00056">
    <property type="reaction ID" value="UER00095"/>
</dbReference>
<comment type="function">
    <text evidence="8">Involved in the biosynthesis of isopentenyl diphosphate (IPP) and dimethylallyl diphosphate (DMAPP), two major building blocks of isoprenoid compounds. Catalyzes the conversion of 4-diphosphocytidyl-2-C-methyl-D-erythritol 2-phosphate (CDP-ME2P) to 2-C-methyl-D-erythritol 2,4-cyclodiphosphate (ME-CPP) with a corresponding release of cytidine 5-monophosphate (CMP).</text>
</comment>
<dbReference type="PANTHER" id="PTHR43181">
    <property type="entry name" value="2-C-METHYL-D-ERYTHRITOL 2,4-CYCLODIPHOSPHATE SYNTHASE, CHLOROPLASTIC"/>
    <property type="match status" value="1"/>
</dbReference>
<protein>
    <recommendedName>
        <fullName evidence="4 8">2-C-methyl-D-erythritol 2,4-cyclodiphosphate synthase</fullName>
        <shortName evidence="8">MECDP-synthase</shortName>
        <shortName evidence="8">MECPP-synthase</shortName>
        <shortName evidence="8">MECPS</shortName>
        <ecNumber evidence="4 8">4.6.1.12</ecNumber>
    </recommendedName>
</protein>
<evidence type="ECO:0000256" key="9">
    <source>
        <dbReference type="RuleBase" id="RU004395"/>
    </source>
</evidence>
<dbReference type="GO" id="GO:0046872">
    <property type="term" value="F:metal ion binding"/>
    <property type="evidence" value="ECO:0007669"/>
    <property type="project" value="UniProtKB-KW"/>
</dbReference>
<feature type="binding site" evidence="8">
    <location>
        <begin position="141"/>
        <end position="144"/>
    </location>
    <ligand>
        <name>4-CDP-2-C-methyl-D-erythritol 2-phosphate</name>
        <dbReference type="ChEBI" id="CHEBI:57919"/>
    </ligand>
</feature>
<feature type="binding site" evidence="8">
    <location>
        <begin position="46"/>
        <end position="47"/>
    </location>
    <ligand>
        <name>4-CDP-2-C-methyl-D-erythritol 2-phosphate</name>
        <dbReference type="ChEBI" id="CHEBI:57919"/>
    </ligand>
</feature>
<dbReference type="HAMAP" id="MF_00107">
    <property type="entry name" value="IspF"/>
    <property type="match status" value="1"/>
</dbReference>
<name>A0A2N6T6S3_9CORY</name>
<feature type="binding site" evidence="8">
    <location>
        <position position="22"/>
    </location>
    <ligand>
        <name>a divalent metal cation</name>
        <dbReference type="ChEBI" id="CHEBI:60240"/>
    </ligand>
</feature>
<dbReference type="NCBIfam" id="TIGR00151">
    <property type="entry name" value="ispF"/>
    <property type="match status" value="1"/>
</dbReference>
<evidence type="ECO:0000256" key="8">
    <source>
        <dbReference type="HAMAP-Rule" id="MF_00107"/>
    </source>
</evidence>
<feature type="binding site" evidence="8">
    <location>
        <position position="20"/>
    </location>
    <ligand>
        <name>a divalent metal cation</name>
        <dbReference type="ChEBI" id="CHEBI:60240"/>
    </ligand>
</feature>
<feature type="domain" description="2-C-methyl-D-erythritol 2,4-cyclodiphosphate synthase" evidence="10">
    <location>
        <begin position="13"/>
        <end position="163"/>
    </location>
</feature>
<keyword evidence="12" id="KW-1185">Reference proteome</keyword>
<keyword evidence="6 8" id="KW-0414">Isoprene biosynthesis</keyword>
<dbReference type="GO" id="GO:0016114">
    <property type="term" value="P:terpenoid biosynthetic process"/>
    <property type="evidence" value="ECO:0007669"/>
    <property type="project" value="InterPro"/>
</dbReference>
<dbReference type="Proteomes" id="UP000235836">
    <property type="component" value="Unassembled WGS sequence"/>
</dbReference>
<dbReference type="RefSeq" id="WP_034662213.1">
    <property type="nucleotide sequence ID" value="NZ_PNHG01000003.1"/>
</dbReference>
<evidence type="ECO:0000256" key="4">
    <source>
        <dbReference type="ARBA" id="ARBA00012579"/>
    </source>
</evidence>
<feature type="binding site" evidence="8">
    <location>
        <position position="148"/>
    </location>
    <ligand>
        <name>4-CDP-2-C-methyl-D-erythritol 2-phosphate</name>
        <dbReference type="ChEBI" id="CHEBI:57919"/>
    </ligand>
</feature>
<evidence type="ECO:0000313" key="11">
    <source>
        <dbReference type="EMBL" id="PMC65026.1"/>
    </source>
</evidence>
<evidence type="ECO:0000256" key="6">
    <source>
        <dbReference type="ARBA" id="ARBA00023229"/>
    </source>
</evidence>
<accession>A0A2N6T6S3</accession>
<evidence type="ECO:0000256" key="1">
    <source>
        <dbReference type="ARBA" id="ARBA00000200"/>
    </source>
</evidence>
<dbReference type="SUPFAM" id="SSF69765">
    <property type="entry name" value="IpsF-like"/>
    <property type="match status" value="1"/>
</dbReference>
<dbReference type="EMBL" id="PNHG01000003">
    <property type="protein sequence ID" value="PMC65026.1"/>
    <property type="molecule type" value="Genomic_DNA"/>
</dbReference>
<dbReference type="Gene3D" id="3.30.1330.50">
    <property type="entry name" value="2-C-methyl-D-erythritol 2,4-cyclodiphosphate synthase"/>
    <property type="match status" value="1"/>
</dbReference>